<dbReference type="Proteomes" id="UP000283522">
    <property type="component" value="Unassembled WGS sequence"/>
</dbReference>
<accession>A0A418PR35</accession>
<feature type="domain" description="DUF4468" evidence="1">
    <location>
        <begin position="72"/>
        <end position="165"/>
    </location>
</feature>
<dbReference type="AlphaFoldDB" id="A0A418PR35"/>
<gene>
    <name evidence="2" type="ORF">D0X99_11520</name>
</gene>
<protein>
    <submittedName>
        <fullName evidence="2">DUF4468 domain-containing protein</fullName>
    </submittedName>
</protein>
<evidence type="ECO:0000313" key="2">
    <source>
        <dbReference type="EMBL" id="RIW15070.1"/>
    </source>
</evidence>
<sequence>MQKKEVLFMLYWIRIQNRLIHFIFKLKIMNSFKYILAAILLPLLISNSFAQKYPSIVEPPKDLPIKDGKIIYQGVVEIEGSKMAELYGFAKKFIAENYKSTDAAIDMDDTLNGVIVMKGRADVPLIWYETKSGRLEKVTDKASVKHVLIFEMKDNRLRYTLKDFVAENSVTYQSLYSFRTIDFEVTIEEHLDHRKAFDLIKEPKNKDMASANYSGAFLVGVHEFFTIFSSKIEPYMKSQKSEDW</sequence>
<dbReference type="InterPro" id="IPR027823">
    <property type="entry name" value="DUF4468"/>
</dbReference>
<dbReference type="Gene3D" id="3.30.530.80">
    <property type="match status" value="1"/>
</dbReference>
<evidence type="ECO:0000259" key="1">
    <source>
        <dbReference type="Pfam" id="PF14730"/>
    </source>
</evidence>
<proteinExistence type="predicted"/>
<dbReference type="EMBL" id="QXML01000005">
    <property type="protein sequence ID" value="RIW15070.1"/>
    <property type="molecule type" value="Genomic_DNA"/>
</dbReference>
<organism evidence="2 3">
    <name type="scientific">Algoriphagus lacus</name>
    <dbReference type="NCBI Taxonomy" id="2056311"/>
    <lineage>
        <taxon>Bacteria</taxon>
        <taxon>Pseudomonadati</taxon>
        <taxon>Bacteroidota</taxon>
        <taxon>Cytophagia</taxon>
        <taxon>Cytophagales</taxon>
        <taxon>Cyclobacteriaceae</taxon>
        <taxon>Algoriphagus</taxon>
    </lineage>
</organism>
<comment type="caution">
    <text evidence="2">The sequence shown here is derived from an EMBL/GenBank/DDBJ whole genome shotgun (WGS) entry which is preliminary data.</text>
</comment>
<keyword evidence="3" id="KW-1185">Reference proteome</keyword>
<dbReference type="Pfam" id="PF14730">
    <property type="entry name" value="DUF4468"/>
    <property type="match status" value="1"/>
</dbReference>
<evidence type="ECO:0000313" key="3">
    <source>
        <dbReference type="Proteomes" id="UP000283522"/>
    </source>
</evidence>
<name>A0A418PR35_9BACT</name>
<reference evidence="2 3" key="1">
    <citation type="submission" date="2018-09" db="EMBL/GenBank/DDBJ databases">
        <authorList>
            <person name="Wang X."/>
            <person name="Du Z."/>
        </authorList>
    </citation>
    <scope>NUCLEOTIDE SEQUENCE [LARGE SCALE GENOMIC DNA]</scope>
    <source>
        <strain evidence="2 3">N3</strain>
    </source>
</reference>